<name>A0AAV4XE07_CAEEX</name>
<dbReference type="AlphaFoldDB" id="A0AAV4XE07"/>
<proteinExistence type="predicted"/>
<reference evidence="1 2" key="1">
    <citation type="submission" date="2021-06" db="EMBL/GenBank/DDBJ databases">
        <title>Caerostris extrusa draft genome.</title>
        <authorList>
            <person name="Kono N."/>
            <person name="Arakawa K."/>
        </authorList>
    </citation>
    <scope>NUCLEOTIDE SEQUENCE [LARGE SCALE GENOMIC DNA]</scope>
</reference>
<dbReference type="Proteomes" id="UP001054945">
    <property type="component" value="Unassembled WGS sequence"/>
</dbReference>
<sequence>MKSKEPDKRQKKNSEDFFLKKLGAIFSPSLRQMQRAKKRRIQFFSRQRIFPTRTSNKGAVEIEVDPGRQKYGYKQERAACSKNRLILLAIPFSKDFRT</sequence>
<protein>
    <recommendedName>
        <fullName evidence="3">Ribosomal protein S14</fullName>
    </recommendedName>
</protein>
<dbReference type="EMBL" id="BPLR01017514">
    <property type="protein sequence ID" value="GIY92250.1"/>
    <property type="molecule type" value="Genomic_DNA"/>
</dbReference>
<comment type="caution">
    <text evidence="1">The sequence shown here is derived from an EMBL/GenBank/DDBJ whole genome shotgun (WGS) entry which is preliminary data.</text>
</comment>
<evidence type="ECO:0000313" key="2">
    <source>
        <dbReference type="Proteomes" id="UP001054945"/>
    </source>
</evidence>
<keyword evidence="2" id="KW-1185">Reference proteome</keyword>
<evidence type="ECO:0008006" key="3">
    <source>
        <dbReference type="Google" id="ProtNLM"/>
    </source>
</evidence>
<accession>A0AAV4XE07</accession>
<organism evidence="1 2">
    <name type="scientific">Caerostris extrusa</name>
    <name type="common">Bark spider</name>
    <name type="synonym">Caerostris bankana</name>
    <dbReference type="NCBI Taxonomy" id="172846"/>
    <lineage>
        <taxon>Eukaryota</taxon>
        <taxon>Metazoa</taxon>
        <taxon>Ecdysozoa</taxon>
        <taxon>Arthropoda</taxon>
        <taxon>Chelicerata</taxon>
        <taxon>Arachnida</taxon>
        <taxon>Araneae</taxon>
        <taxon>Araneomorphae</taxon>
        <taxon>Entelegynae</taxon>
        <taxon>Araneoidea</taxon>
        <taxon>Araneidae</taxon>
        <taxon>Caerostris</taxon>
    </lineage>
</organism>
<gene>
    <name evidence="1" type="ORF">CEXT_253861</name>
</gene>
<evidence type="ECO:0000313" key="1">
    <source>
        <dbReference type="EMBL" id="GIY92250.1"/>
    </source>
</evidence>